<reference evidence="1" key="1">
    <citation type="submission" date="2014-11" db="EMBL/GenBank/DDBJ databases">
        <authorList>
            <person name="Amaro Gonzalez C."/>
        </authorList>
    </citation>
    <scope>NUCLEOTIDE SEQUENCE</scope>
</reference>
<reference evidence="1" key="2">
    <citation type="journal article" date="2015" name="Fish Shellfish Immunol.">
        <title>Early steps in the European eel (Anguilla anguilla)-Vibrio vulnificus interaction in the gills: Role of the RtxA13 toxin.</title>
        <authorList>
            <person name="Callol A."/>
            <person name="Pajuelo D."/>
            <person name="Ebbesson L."/>
            <person name="Teles M."/>
            <person name="MacKenzie S."/>
            <person name="Amaro C."/>
        </authorList>
    </citation>
    <scope>NUCLEOTIDE SEQUENCE</scope>
</reference>
<accession>A0A0E9RIN8</accession>
<proteinExistence type="predicted"/>
<dbReference type="AlphaFoldDB" id="A0A0E9RIN8"/>
<organism evidence="1">
    <name type="scientific">Anguilla anguilla</name>
    <name type="common">European freshwater eel</name>
    <name type="synonym">Muraena anguilla</name>
    <dbReference type="NCBI Taxonomy" id="7936"/>
    <lineage>
        <taxon>Eukaryota</taxon>
        <taxon>Metazoa</taxon>
        <taxon>Chordata</taxon>
        <taxon>Craniata</taxon>
        <taxon>Vertebrata</taxon>
        <taxon>Euteleostomi</taxon>
        <taxon>Actinopterygii</taxon>
        <taxon>Neopterygii</taxon>
        <taxon>Teleostei</taxon>
        <taxon>Anguilliformes</taxon>
        <taxon>Anguillidae</taxon>
        <taxon>Anguilla</taxon>
    </lineage>
</organism>
<sequence length="65" mass="7652">MIPDSNHSDINGVMKSNFAFLRFLNTHALADRYNHTHTLSCARMRINKHMYQFSRDLSSIHRCTK</sequence>
<dbReference type="EMBL" id="GBXM01079900">
    <property type="protein sequence ID" value="JAH28677.1"/>
    <property type="molecule type" value="Transcribed_RNA"/>
</dbReference>
<name>A0A0E9RIN8_ANGAN</name>
<evidence type="ECO:0000313" key="1">
    <source>
        <dbReference type="EMBL" id="JAH28677.1"/>
    </source>
</evidence>
<protein>
    <submittedName>
        <fullName evidence="1">Uncharacterized protein</fullName>
    </submittedName>
</protein>